<accession>A0ABT4LLB9</accession>
<dbReference type="InterPro" id="IPR036366">
    <property type="entry name" value="PGBDSf"/>
</dbReference>
<feature type="signal peptide" evidence="1">
    <location>
        <begin position="1"/>
        <end position="29"/>
    </location>
</feature>
<dbReference type="InterPro" id="IPR043426">
    <property type="entry name" value="MltB-like"/>
</dbReference>
<dbReference type="InterPro" id="IPR031304">
    <property type="entry name" value="SLT_2"/>
</dbReference>
<dbReference type="InterPro" id="IPR023346">
    <property type="entry name" value="Lysozyme-like_dom_sf"/>
</dbReference>
<dbReference type="EMBL" id="JAPWGY010000005">
    <property type="protein sequence ID" value="MCZ4281899.1"/>
    <property type="molecule type" value="Genomic_DNA"/>
</dbReference>
<feature type="chain" id="PRO_5045209772" evidence="1">
    <location>
        <begin position="30"/>
        <end position="417"/>
    </location>
</feature>
<evidence type="ECO:0000313" key="5">
    <source>
        <dbReference type="Proteomes" id="UP001069802"/>
    </source>
</evidence>
<dbReference type="RefSeq" id="WP_269424064.1">
    <property type="nucleotide sequence ID" value="NZ_JAPWGY010000005.1"/>
</dbReference>
<reference evidence="4" key="1">
    <citation type="submission" date="2022-12" db="EMBL/GenBank/DDBJ databases">
        <title>Bacterial isolates from different developmental stages of Nematostella vectensis.</title>
        <authorList>
            <person name="Fraune S."/>
        </authorList>
    </citation>
    <scope>NUCLEOTIDE SEQUENCE</scope>
    <source>
        <strain evidence="4">G21630-S1</strain>
    </source>
</reference>
<dbReference type="SUPFAM" id="SSF47090">
    <property type="entry name" value="PGBD-like"/>
    <property type="match status" value="1"/>
</dbReference>
<organism evidence="4 5">
    <name type="scientific">Kiloniella laminariae</name>
    <dbReference type="NCBI Taxonomy" id="454162"/>
    <lineage>
        <taxon>Bacteria</taxon>
        <taxon>Pseudomonadati</taxon>
        <taxon>Pseudomonadota</taxon>
        <taxon>Alphaproteobacteria</taxon>
        <taxon>Rhodospirillales</taxon>
        <taxon>Kiloniellaceae</taxon>
        <taxon>Kiloniella</taxon>
    </lineage>
</organism>
<dbReference type="PANTHER" id="PTHR30163:SF8">
    <property type="entry name" value="LYTIC MUREIN TRANSGLYCOSYLASE"/>
    <property type="match status" value="1"/>
</dbReference>
<feature type="domain" description="Transglycosylase SLT" evidence="3">
    <location>
        <begin position="46"/>
        <end position="338"/>
    </location>
</feature>
<evidence type="ECO:0000259" key="2">
    <source>
        <dbReference type="Pfam" id="PF01471"/>
    </source>
</evidence>
<dbReference type="CDD" id="cd13399">
    <property type="entry name" value="Slt35-like"/>
    <property type="match status" value="1"/>
</dbReference>
<sequence>MFPTLRHVIRPVISGGFFISLVLSTAVCAEGTSPAVPVAESVQAQSFEQWLTEFKSEARTKGISDKTLEESFRGVQPIPQIIEYDRRQPEFTRTFWSYLDRAVDPTRIKKAQELEQKHRVLLDQISQKYGVQKRFLLAFWGLESNFGEHTGGFSVIAANATLAYDTRRSEFFRTQLLEALKIVQAGHISADRMTGSWAGAMGHLQFIPSTYTRYAVDENGDGRQDIWQSLPDVFGSAANYLGQIGWTDKYTWGREVQLPSDFNWDLAGLETNLPLAEWQIQGVRSIDGTNLPDAMIEASLILPAGHKGPAFLVYSNYRKILNWNRSILYAIAVGHLSDRIAGAGPLQTVRQQDERALHRSEVEEIQSLLAKLGFDVGEPDGIVGQKTREGIRAYQKKVGLPGDGYPDEELLNKLRAS</sequence>
<dbReference type="SUPFAM" id="SSF53955">
    <property type="entry name" value="Lysozyme-like"/>
    <property type="match status" value="1"/>
</dbReference>
<dbReference type="Pfam" id="PF13406">
    <property type="entry name" value="SLT_2"/>
    <property type="match status" value="1"/>
</dbReference>
<evidence type="ECO:0000313" key="4">
    <source>
        <dbReference type="EMBL" id="MCZ4281899.1"/>
    </source>
</evidence>
<evidence type="ECO:0000256" key="1">
    <source>
        <dbReference type="SAM" id="SignalP"/>
    </source>
</evidence>
<dbReference type="InterPro" id="IPR002477">
    <property type="entry name" value="Peptidoglycan-bd-like"/>
</dbReference>
<dbReference type="Gene3D" id="1.10.530.10">
    <property type="match status" value="1"/>
</dbReference>
<evidence type="ECO:0000259" key="3">
    <source>
        <dbReference type="Pfam" id="PF13406"/>
    </source>
</evidence>
<dbReference type="Proteomes" id="UP001069802">
    <property type="component" value="Unassembled WGS sequence"/>
</dbReference>
<name>A0ABT4LLB9_9PROT</name>
<dbReference type="Gene3D" id="1.10.101.10">
    <property type="entry name" value="PGBD-like superfamily/PGBD"/>
    <property type="match status" value="1"/>
</dbReference>
<keyword evidence="1" id="KW-0732">Signal</keyword>
<comment type="caution">
    <text evidence="4">The sequence shown here is derived from an EMBL/GenBank/DDBJ whole genome shotgun (WGS) entry which is preliminary data.</text>
</comment>
<dbReference type="PANTHER" id="PTHR30163">
    <property type="entry name" value="MEMBRANE-BOUND LYTIC MUREIN TRANSGLYCOSYLASE B"/>
    <property type="match status" value="1"/>
</dbReference>
<dbReference type="InterPro" id="IPR011970">
    <property type="entry name" value="MltB_2"/>
</dbReference>
<dbReference type="Gene3D" id="1.10.8.350">
    <property type="entry name" value="Bacterial muramidase"/>
    <property type="match status" value="1"/>
</dbReference>
<feature type="domain" description="Peptidoglycan binding-like" evidence="2">
    <location>
        <begin position="359"/>
        <end position="414"/>
    </location>
</feature>
<protein>
    <submittedName>
        <fullName evidence="4">Lytic murein transglycosylase</fullName>
    </submittedName>
</protein>
<dbReference type="Pfam" id="PF01471">
    <property type="entry name" value="PG_binding_1"/>
    <property type="match status" value="1"/>
</dbReference>
<keyword evidence="5" id="KW-1185">Reference proteome</keyword>
<dbReference type="NCBIfam" id="TIGR02283">
    <property type="entry name" value="MltB_2"/>
    <property type="match status" value="1"/>
</dbReference>
<proteinExistence type="predicted"/>
<dbReference type="InterPro" id="IPR036365">
    <property type="entry name" value="PGBD-like_sf"/>
</dbReference>
<gene>
    <name evidence="4" type="ORF">O4H49_14000</name>
</gene>